<evidence type="ECO:0000256" key="4">
    <source>
        <dbReference type="ARBA" id="ARBA00022801"/>
    </source>
</evidence>
<organism evidence="8 9">
    <name type="scientific">Bionectria ochroleuca</name>
    <name type="common">Gliocladium roseum</name>
    <dbReference type="NCBI Taxonomy" id="29856"/>
    <lineage>
        <taxon>Eukaryota</taxon>
        <taxon>Fungi</taxon>
        <taxon>Dikarya</taxon>
        <taxon>Ascomycota</taxon>
        <taxon>Pezizomycotina</taxon>
        <taxon>Sordariomycetes</taxon>
        <taxon>Hypocreomycetidae</taxon>
        <taxon>Hypocreales</taxon>
        <taxon>Bionectriaceae</taxon>
        <taxon>Clonostachys</taxon>
    </lineage>
</organism>
<dbReference type="PANTHER" id="PTHR38107">
    <property type="match status" value="1"/>
</dbReference>
<protein>
    <recommendedName>
        <fullName evidence="10">Lysozyme</fullName>
    </recommendedName>
</protein>
<comment type="catalytic activity">
    <reaction evidence="1">
        <text>Hydrolysis of (1-&gt;4)-beta-linkages between N-acetylmuramic acid and N-acetyl-D-glucosamine residues in a peptidoglycan and between N-acetyl-D-glucosamine residues in chitodextrins.</text>
        <dbReference type="EC" id="3.2.1.17"/>
    </reaction>
</comment>
<proteinExistence type="inferred from homology"/>
<dbReference type="PANTHER" id="PTHR38107:SF3">
    <property type="entry name" value="LYSOZYME RRRD-RELATED"/>
    <property type="match status" value="1"/>
</dbReference>
<name>A0ABY6TS15_BIOOC</name>
<evidence type="ECO:0000256" key="5">
    <source>
        <dbReference type="ARBA" id="ARBA00023200"/>
    </source>
</evidence>
<dbReference type="PROSITE" id="PS51257">
    <property type="entry name" value="PROKAR_LIPOPROTEIN"/>
    <property type="match status" value="1"/>
</dbReference>
<dbReference type="InterPro" id="IPR034690">
    <property type="entry name" value="Endolysin_T4_type"/>
</dbReference>
<keyword evidence="2" id="KW-0929">Antimicrobial</keyword>
<dbReference type="EMBL" id="CABFNS010000395">
    <property type="protein sequence ID" value="VUC21428.1"/>
    <property type="molecule type" value="Genomic_DNA"/>
</dbReference>
<reference evidence="8 9" key="1">
    <citation type="submission" date="2019-06" db="EMBL/GenBank/DDBJ databases">
        <authorList>
            <person name="Broberg M."/>
        </authorList>
    </citation>
    <scope>NUCLEOTIDE SEQUENCE [LARGE SCALE GENOMIC DNA]</scope>
</reference>
<keyword evidence="6" id="KW-0326">Glycosidase</keyword>
<evidence type="ECO:0000256" key="3">
    <source>
        <dbReference type="ARBA" id="ARBA00022638"/>
    </source>
</evidence>
<keyword evidence="4" id="KW-0378">Hydrolase</keyword>
<dbReference type="Pfam" id="PF00959">
    <property type="entry name" value="Phage_lysozyme"/>
    <property type="match status" value="1"/>
</dbReference>
<keyword evidence="9" id="KW-1185">Reference proteome</keyword>
<sequence>MVAKSFIVALLGLTSVSAACTGPAVNSATVSLITEFEGFRADIYKDPAGYPTVGYGHLCSDSKCSDVPYSIPLSQANGRKLLQSDLAVRIPTTDSIPMTPRSVRQQILTRNKQQPAQNCITLATTSNVVLNANQYGAFVSWTFNMGCGAVKSSTLLKRLNAGENPNTVAAEELPKWKNAGGVELPGLVRRRAAEVALAKTATSDKALPACS</sequence>
<feature type="signal peptide" evidence="7">
    <location>
        <begin position="1"/>
        <end position="18"/>
    </location>
</feature>
<dbReference type="InterPro" id="IPR023346">
    <property type="entry name" value="Lysozyme-like_dom_sf"/>
</dbReference>
<keyword evidence="7" id="KW-0732">Signal</keyword>
<dbReference type="CDD" id="cd00737">
    <property type="entry name" value="lyz_endolysin_autolysin"/>
    <property type="match status" value="1"/>
</dbReference>
<keyword evidence="5" id="KW-1035">Host cytoplasm</keyword>
<dbReference type="Gene3D" id="1.10.530.40">
    <property type="match status" value="1"/>
</dbReference>
<evidence type="ECO:0000256" key="6">
    <source>
        <dbReference type="ARBA" id="ARBA00023295"/>
    </source>
</evidence>
<dbReference type="InterPro" id="IPR051018">
    <property type="entry name" value="Bacteriophage_GH24"/>
</dbReference>
<dbReference type="InterPro" id="IPR033907">
    <property type="entry name" value="Endolysin_autolysin"/>
</dbReference>
<evidence type="ECO:0008006" key="10">
    <source>
        <dbReference type="Google" id="ProtNLM"/>
    </source>
</evidence>
<dbReference type="HAMAP" id="MF_04110">
    <property type="entry name" value="ENDOLYSIN_T4"/>
    <property type="match status" value="1"/>
</dbReference>
<keyword evidence="3" id="KW-0081">Bacteriolytic enzyme</keyword>
<evidence type="ECO:0000313" key="9">
    <source>
        <dbReference type="Proteomes" id="UP000766486"/>
    </source>
</evidence>
<comment type="caution">
    <text evidence="8">The sequence shown here is derived from an EMBL/GenBank/DDBJ whole genome shotgun (WGS) entry which is preliminary data.</text>
</comment>
<dbReference type="InterPro" id="IPR002196">
    <property type="entry name" value="Glyco_hydro_24"/>
</dbReference>
<accession>A0ABY6TS15</accession>
<dbReference type="SUPFAM" id="SSF53955">
    <property type="entry name" value="Lysozyme-like"/>
    <property type="match status" value="1"/>
</dbReference>
<feature type="chain" id="PRO_5046565562" description="Lysozyme" evidence="7">
    <location>
        <begin position="19"/>
        <end position="211"/>
    </location>
</feature>
<evidence type="ECO:0000256" key="7">
    <source>
        <dbReference type="SAM" id="SignalP"/>
    </source>
</evidence>
<dbReference type="InterPro" id="IPR023347">
    <property type="entry name" value="Lysozyme_dom_sf"/>
</dbReference>
<dbReference type="Proteomes" id="UP000766486">
    <property type="component" value="Unassembled WGS sequence"/>
</dbReference>
<evidence type="ECO:0000313" key="8">
    <source>
        <dbReference type="EMBL" id="VUC21428.1"/>
    </source>
</evidence>
<evidence type="ECO:0000256" key="1">
    <source>
        <dbReference type="ARBA" id="ARBA00000632"/>
    </source>
</evidence>
<gene>
    <name evidence="8" type="ORF">CLO192961_LOCUS52511</name>
</gene>
<evidence type="ECO:0000256" key="2">
    <source>
        <dbReference type="ARBA" id="ARBA00022529"/>
    </source>
</evidence>